<sequence length="469" mass="51027">MKDKVRLPHTVASVTYPYTALCQRKILYDVREIKRNDLAFIGERVLWNNLTKVRTQASSIPRLSPPVRDEINRKRQTWHGLVENMPASNGPEGVGFLDQTRLFEKHQSSFVVESVEDDVPSSPELSASVATINLPDDLPVVSTKLVGNKEAPAVDQAWLPLEHVMSSIDTPMSGATKLRKMLVETNELIVCPGVYDGLSARTAMEVGFHALYMTGAGTTASRLGQPDLAIAQLYEMRENADMIAGLDPYGPPLIADMDTGYGGPLMAARTVEQYIRSGVAGAHLEDQVLAKRCGHLGGKSVVSRDEFLQRIRAADAARRRMRSDFVLIARTDALSTLGYDECVARLRLARACGADMGVLEGFKTKEQAARAVRDLHPWPLMYNSVENGASPLVTVAEARDMGFRCMVFSFATLAPAYAAIRDTLLRLKTEGVVGTPGNIGPVKLFEVCGLEHSIHVDMASGGSAFAGGV</sequence>
<organism evidence="3 4">
    <name type="scientific">Phyllachora maydis</name>
    <dbReference type="NCBI Taxonomy" id="1825666"/>
    <lineage>
        <taxon>Eukaryota</taxon>
        <taxon>Fungi</taxon>
        <taxon>Dikarya</taxon>
        <taxon>Ascomycota</taxon>
        <taxon>Pezizomycotina</taxon>
        <taxon>Sordariomycetes</taxon>
        <taxon>Sordariomycetidae</taxon>
        <taxon>Phyllachorales</taxon>
        <taxon>Phyllachoraceae</taxon>
        <taxon>Phyllachora</taxon>
    </lineage>
</organism>
<comment type="similarity">
    <text evidence="2">Belongs to the isocitrate lyase/PEP mutase superfamily.</text>
</comment>
<comment type="catalytic activity">
    <reaction evidence="1">
        <text>(2S,3R)-3-hydroxybutane-1,2,3-tricarboxylate = pyruvate + succinate</text>
        <dbReference type="Rhea" id="RHEA:16809"/>
        <dbReference type="ChEBI" id="CHEBI:15361"/>
        <dbReference type="ChEBI" id="CHEBI:30031"/>
        <dbReference type="ChEBI" id="CHEBI:57429"/>
        <dbReference type="EC" id="4.1.3.30"/>
    </reaction>
</comment>
<dbReference type="AlphaFoldDB" id="A0AAD9I5U0"/>
<evidence type="ECO:0000313" key="4">
    <source>
        <dbReference type="Proteomes" id="UP001217918"/>
    </source>
</evidence>
<dbReference type="Pfam" id="PF13714">
    <property type="entry name" value="PEP_mutase"/>
    <property type="match status" value="1"/>
</dbReference>
<dbReference type="SUPFAM" id="SSF51621">
    <property type="entry name" value="Phosphoenolpyruvate/pyruvate domain"/>
    <property type="match status" value="1"/>
</dbReference>
<dbReference type="Gene3D" id="3.20.20.60">
    <property type="entry name" value="Phosphoenolpyruvate-binding domains"/>
    <property type="match status" value="1"/>
</dbReference>
<dbReference type="GO" id="GO:0046421">
    <property type="term" value="F:methylisocitrate lyase activity"/>
    <property type="evidence" value="ECO:0007669"/>
    <property type="project" value="UniProtKB-EC"/>
</dbReference>
<dbReference type="InterPro" id="IPR039556">
    <property type="entry name" value="ICL/PEPM"/>
</dbReference>
<comment type="caution">
    <text evidence="3">The sequence shown here is derived from an EMBL/GenBank/DDBJ whole genome shotgun (WGS) entry which is preliminary data.</text>
</comment>
<evidence type="ECO:0000256" key="1">
    <source>
        <dbReference type="ARBA" id="ARBA00001050"/>
    </source>
</evidence>
<reference evidence="3" key="1">
    <citation type="journal article" date="2023" name="Mol. Plant Microbe Interact.">
        <title>Elucidating the Obligate Nature and Biological Capacity of an Invasive Fungal Corn Pathogen.</title>
        <authorList>
            <person name="MacCready J.S."/>
            <person name="Roggenkamp E.M."/>
            <person name="Gdanetz K."/>
            <person name="Chilvers M.I."/>
        </authorList>
    </citation>
    <scope>NUCLEOTIDE SEQUENCE</scope>
    <source>
        <strain evidence="3">PM02</strain>
    </source>
</reference>
<dbReference type="PANTHER" id="PTHR42905:SF2">
    <property type="entry name" value="PHOSPHOENOLPYRUVATE CARBOXYLASE FAMILY PROTEIN"/>
    <property type="match status" value="1"/>
</dbReference>
<accession>A0AAD9I5U0</accession>
<dbReference type="InterPro" id="IPR015813">
    <property type="entry name" value="Pyrv/PenolPyrv_kinase-like_dom"/>
</dbReference>
<evidence type="ECO:0000313" key="3">
    <source>
        <dbReference type="EMBL" id="KAK2071518.1"/>
    </source>
</evidence>
<dbReference type="FunFam" id="3.20.20.60:FF:000009">
    <property type="entry name" value="2-methylisocitrate lyase"/>
    <property type="match status" value="1"/>
</dbReference>
<dbReference type="InterPro" id="IPR040442">
    <property type="entry name" value="Pyrv_kinase-like_dom_sf"/>
</dbReference>
<protein>
    <recommendedName>
        <fullName evidence="5">Oxaloacetate acetylhydrolase</fullName>
    </recommendedName>
</protein>
<dbReference type="CDD" id="cd00377">
    <property type="entry name" value="ICL_PEPM"/>
    <property type="match status" value="1"/>
</dbReference>
<keyword evidence="4" id="KW-1185">Reference proteome</keyword>
<dbReference type="InterPro" id="IPR018523">
    <property type="entry name" value="Isocitrate_lyase_ph_CS"/>
</dbReference>
<evidence type="ECO:0008006" key="5">
    <source>
        <dbReference type="Google" id="ProtNLM"/>
    </source>
</evidence>
<gene>
    <name evidence="3" type="ORF">P8C59_005934</name>
</gene>
<dbReference type="PROSITE" id="PS00161">
    <property type="entry name" value="ISOCITRATE_LYASE"/>
    <property type="match status" value="1"/>
</dbReference>
<proteinExistence type="inferred from homology"/>
<evidence type="ECO:0000256" key="2">
    <source>
        <dbReference type="ARBA" id="ARBA00061405"/>
    </source>
</evidence>
<dbReference type="Proteomes" id="UP001217918">
    <property type="component" value="Unassembled WGS sequence"/>
</dbReference>
<dbReference type="EMBL" id="JAQQPM010000005">
    <property type="protein sequence ID" value="KAK2071518.1"/>
    <property type="molecule type" value="Genomic_DNA"/>
</dbReference>
<dbReference type="PANTHER" id="PTHR42905">
    <property type="entry name" value="PHOSPHOENOLPYRUVATE CARBOXYLASE"/>
    <property type="match status" value="1"/>
</dbReference>
<name>A0AAD9I5U0_9PEZI</name>